<accession>A0A448UYG5</accession>
<gene>
    <name evidence="1" type="ORF">NCTC10918_02235</name>
</gene>
<reference evidence="1 2" key="1">
    <citation type="submission" date="2018-12" db="EMBL/GenBank/DDBJ databases">
        <authorList>
            <consortium name="Pathogen Informatics"/>
        </authorList>
    </citation>
    <scope>NUCLEOTIDE SEQUENCE [LARGE SCALE GENOMIC DNA]</scope>
    <source>
        <strain evidence="1 2">NCTC10918</strain>
    </source>
</reference>
<proteinExistence type="predicted"/>
<organism evidence="1 2">
    <name type="scientific">Rothia dentocariosa</name>
    <dbReference type="NCBI Taxonomy" id="2047"/>
    <lineage>
        <taxon>Bacteria</taxon>
        <taxon>Bacillati</taxon>
        <taxon>Actinomycetota</taxon>
        <taxon>Actinomycetes</taxon>
        <taxon>Micrococcales</taxon>
        <taxon>Micrococcaceae</taxon>
        <taxon>Rothia</taxon>
    </lineage>
</organism>
<name>A0A448UYG5_9MICC</name>
<dbReference type="EMBL" id="LR134521">
    <property type="protein sequence ID" value="VEJ30943.1"/>
    <property type="molecule type" value="Genomic_DNA"/>
</dbReference>
<dbReference type="Proteomes" id="UP000270988">
    <property type="component" value="Chromosome"/>
</dbReference>
<protein>
    <submittedName>
        <fullName evidence="1">Uncharacterized protein</fullName>
    </submittedName>
</protein>
<evidence type="ECO:0000313" key="1">
    <source>
        <dbReference type="EMBL" id="VEJ30943.1"/>
    </source>
</evidence>
<dbReference type="AlphaFoldDB" id="A0A448UYG5"/>
<evidence type="ECO:0000313" key="2">
    <source>
        <dbReference type="Proteomes" id="UP000270988"/>
    </source>
</evidence>
<sequence length="101" mass="11792">MVRLQIQRVDFKARESECGVGLMFRAFQIKVPFSKVNGVMNCIDFKPVTQWLNDGFCILILIVDYCCSSYVIHLKIKTGSVMYYLFEYRVILFTITSLVYL</sequence>